<protein>
    <submittedName>
        <fullName evidence="4">Oxidoreductase, zinc-binding dehydrogenase family protein</fullName>
    </submittedName>
</protein>
<comment type="caution">
    <text evidence="4">The sequence shown here is derived from an EMBL/GenBank/DDBJ whole genome shotgun (WGS) entry which is preliminary data.</text>
</comment>
<sequence length="340" mass="37331">MNLPKTYKALELKEYGENRNRASIVEKTIRPLKKGEVLIRMHSASINPSDLMFMRGLYGIKKKLPIVPGFEGSGNVVSSGGGFYASYLKGKNVACTASGRGDGVYAEYMITDAFNCLPIGKDLSLEQGACLYVNPITAIAMVERVQSLGVKALVQTAAASALGKMVVGIAARKGMKVINIVRKPEQEEVLKKIGAEYILNSESSNFERQLKILSKDLNATVCLDAVAGELTSRVLLAMPYGSRAIVYGALSEKEIPIHAGMMIFQDKKLEGFWLSTWVPQQTPYKIWKLSKELRSLAKKELKTDIASRFPLEKAIEAIEHYAVNMTKGKVLIQTSFAEGN</sequence>
<evidence type="ECO:0000259" key="3">
    <source>
        <dbReference type="SMART" id="SM00829"/>
    </source>
</evidence>
<keyword evidence="1" id="KW-0521">NADP</keyword>
<keyword evidence="2" id="KW-0560">Oxidoreductase</keyword>
<dbReference type="SUPFAM" id="SSF51735">
    <property type="entry name" value="NAD(P)-binding Rossmann-fold domains"/>
    <property type="match status" value="1"/>
</dbReference>
<dbReference type="PANTHER" id="PTHR48106:SF18">
    <property type="entry name" value="QUINONE OXIDOREDUCTASE PIG3"/>
    <property type="match status" value="1"/>
</dbReference>
<dbReference type="PANTHER" id="PTHR48106">
    <property type="entry name" value="QUINONE OXIDOREDUCTASE PIG3-RELATED"/>
    <property type="match status" value="1"/>
</dbReference>
<dbReference type="InterPro" id="IPR020843">
    <property type="entry name" value="ER"/>
</dbReference>
<reference evidence="4 5" key="1">
    <citation type="submission" date="2012-10" db="EMBL/GenBank/DDBJ databases">
        <authorList>
            <person name="Harkins D.M."/>
            <person name="Durkin A.S."/>
            <person name="Brinkac L.M."/>
            <person name="Selengut J.D."/>
            <person name="Sanka R."/>
            <person name="DePew J."/>
            <person name="Purushe J."/>
            <person name="Peacock S.J."/>
            <person name="Thaipadungpanit J."/>
            <person name="Wuthiekanun V.W."/>
            <person name="Day N.P."/>
            <person name="Vinetz J.M."/>
            <person name="Sutton G.G."/>
            <person name="Nelson W.C."/>
            <person name="Fouts D.E."/>
        </authorList>
    </citation>
    <scope>NUCLEOTIDE SEQUENCE [LARGE SCALE GENOMIC DNA]</scope>
    <source>
        <strain evidence="4 5">H1</strain>
    </source>
</reference>
<dbReference type="CDD" id="cd08291">
    <property type="entry name" value="ETR_like_1"/>
    <property type="match status" value="1"/>
</dbReference>
<dbReference type="GO" id="GO:0016651">
    <property type="term" value="F:oxidoreductase activity, acting on NAD(P)H"/>
    <property type="evidence" value="ECO:0007669"/>
    <property type="project" value="TreeGrafter"/>
</dbReference>
<dbReference type="Proteomes" id="UP000006253">
    <property type="component" value="Unassembled WGS sequence"/>
</dbReference>
<evidence type="ECO:0000313" key="4">
    <source>
        <dbReference type="EMBL" id="EKO17361.1"/>
    </source>
</evidence>
<dbReference type="AlphaFoldDB" id="A0A0E2B913"/>
<evidence type="ECO:0000256" key="2">
    <source>
        <dbReference type="ARBA" id="ARBA00023002"/>
    </source>
</evidence>
<dbReference type="Pfam" id="PF00107">
    <property type="entry name" value="ADH_zinc_N"/>
    <property type="match status" value="1"/>
</dbReference>
<feature type="domain" description="Enoyl reductase (ER)" evidence="3">
    <location>
        <begin position="17"/>
        <end position="332"/>
    </location>
</feature>
<proteinExistence type="predicted"/>
<dbReference type="InterPro" id="IPR013154">
    <property type="entry name" value="ADH-like_N"/>
</dbReference>
<dbReference type="GO" id="GO:0070402">
    <property type="term" value="F:NADPH binding"/>
    <property type="evidence" value="ECO:0007669"/>
    <property type="project" value="TreeGrafter"/>
</dbReference>
<dbReference type="EMBL" id="AHMY02000011">
    <property type="protein sequence ID" value="EKO17361.1"/>
    <property type="molecule type" value="Genomic_DNA"/>
</dbReference>
<dbReference type="SUPFAM" id="SSF50129">
    <property type="entry name" value="GroES-like"/>
    <property type="match status" value="1"/>
</dbReference>
<name>A0A0E2B913_9LEPT</name>
<evidence type="ECO:0000313" key="5">
    <source>
        <dbReference type="Proteomes" id="UP000006253"/>
    </source>
</evidence>
<organism evidence="4 5">
    <name type="scientific">Leptospira kirschneri str. H1</name>
    <dbReference type="NCBI Taxonomy" id="1049966"/>
    <lineage>
        <taxon>Bacteria</taxon>
        <taxon>Pseudomonadati</taxon>
        <taxon>Spirochaetota</taxon>
        <taxon>Spirochaetia</taxon>
        <taxon>Leptospirales</taxon>
        <taxon>Leptospiraceae</taxon>
        <taxon>Leptospira</taxon>
    </lineage>
</organism>
<dbReference type="InterPro" id="IPR036291">
    <property type="entry name" value="NAD(P)-bd_dom_sf"/>
</dbReference>
<dbReference type="Pfam" id="PF08240">
    <property type="entry name" value="ADH_N"/>
    <property type="match status" value="1"/>
</dbReference>
<dbReference type="Gene3D" id="3.90.180.10">
    <property type="entry name" value="Medium-chain alcohol dehydrogenases, catalytic domain"/>
    <property type="match status" value="1"/>
</dbReference>
<dbReference type="InterPro" id="IPR013149">
    <property type="entry name" value="ADH-like_C"/>
</dbReference>
<accession>A0A0E2B913</accession>
<dbReference type="RefSeq" id="WP_004764390.1">
    <property type="nucleotide sequence ID" value="NZ_AHMY02000011.1"/>
</dbReference>
<dbReference type="SMART" id="SM00829">
    <property type="entry name" value="PKS_ER"/>
    <property type="match status" value="1"/>
</dbReference>
<gene>
    <name evidence="4" type="ORF">LEP1GSC081_2312</name>
</gene>
<dbReference type="InterPro" id="IPR011032">
    <property type="entry name" value="GroES-like_sf"/>
</dbReference>
<dbReference type="Gene3D" id="3.40.50.720">
    <property type="entry name" value="NAD(P)-binding Rossmann-like Domain"/>
    <property type="match status" value="1"/>
</dbReference>
<evidence type="ECO:0000256" key="1">
    <source>
        <dbReference type="ARBA" id="ARBA00022857"/>
    </source>
</evidence>